<gene>
    <name evidence="1" type="ORF">KUCAC02_030557</name>
</gene>
<dbReference type="Proteomes" id="UP001057452">
    <property type="component" value="Chromosome 5"/>
</dbReference>
<evidence type="ECO:0000313" key="2">
    <source>
        <dbReference type="Proteomes" id="UP001057452"/>
    </source>
</evidence>
<protein>
    <submittedName>
        <fullName evidence="1">Uncharacterized protein</fullName>
    </submittedName>
</protein>
<proteinExistence type="predicted"/>
<accession>A0ACB9XJ81</accession>
<organism evidence="1 2">
    <name type="scientific">Chaenocephalus aceratus</name>
    <name type="common">Blackfin icefish</name>
    <name type="synonym">Chaenichthys aceratus</name>
    <dbReference type="NCBI Taxonomy" id="36190"/>
    <lineage>
        <taxon>Eukaryota</taxon>
        <taxon>Metazoa</taxon>
        <taxon>Chordata</taxon>
        <taxon>Craniata</taxon>
        <taxon>Vertebrata</taxon>
        <taxon>Euteleostomi</taxon>
        <taxon>Actinopterygii</taxon>
        <taxon>Neopterygii</taxon>
        <taxon>Teleostei</taxon>
        <taxon>Neoteleostei</taxon>
        <taxon>Acanthomorphata</taxon>
        <taxon>Eupercaria</taxon>
        <taxon>Perciformes</taxon>
        <taxon>Notothenioidei</taxon>
        <taxon>Channichthyidae</taxon>
        <taxon>Chaenocephalus</taxon>
    </lineage>
</organism>
<name>A0ACB9XJ81_CHAAC</name>
<dbReference type="EMBL" id="CM043789">
    <property type="protein sequence ID" value="KAI4827137.1"/>
    <property type="molecule type" value="Genomic_DNA"/>
</dbReference>
<sequence>MFIIKTVLLLLIAASSPTKTTSDKCPHPATAESWFPVEGSSLPVLWLLLIHRLSTPGGKTTYFRPFE</sequence>
<keyword evidence="2" id="KW-1185">Reference proteome</keyword>
<reference evidence="1" key="1">
    <citation type="submission" date="2022-05" db="EMBL/GenBank/DDBJ databases">
        <title>Chromosome-level genome of Chaenocephalus aceratus.</title>
        <authorList>
            <person name="Park H."/>
        </authorList>
    </citation>
    <scope>NUCLEOTIDE SEQUENCE</scope>
    <source>
        <strain evidence="1">KU_202001</strain>
    </source>
</reference>
<comment type="caution">
    <text evidence="1">The sequence shown here is derived from an EMBL/GenBank/DDBJ whole genome shotgun (WGS) entry which is preliminary data.</text>
</comment>
<evidence type="ECO:0000313" key="1">
    <source>
        <dbReference type="EMBL" id="KAI4827137.1"/>
    </source>
</evidence>